<feature type="compositionally biased region" description="Pro residues" evidence="1">
    <location>
        <begin position="45"/>
        <end position="56"/>
    </location>
</feature>
<dbReference type="VEuPathDB" id="FungiDB:AO090023000760"/>
<feature type="compositionally biased region" description="Polar residues" evidence="1">
    <location>
        <begin position="409"/>
        <end position="432"/>
    </location>
</feature>
<feature type="region of interest" description="Disordered" evidence="1">
    <location>
        <begin position="585"/>
        <end position="706"/>
    </location>
</feature>
<feature type="compositionally biased region" description="Pro residues" evidence="1">
    <location>
        <begin position="350"/>
        <end position="367"/>
    </location>
</feature>
<dbReference type="Proteomes" id="UP000190312">
    <property type="component" value="Unassembled WGS sequence"/>
</dbReference>
<evidence type="ECO:0000259" key="2">
    <source>
        <dbReference type="Pfam" id="PF24707"/>
    </source>
</evidence>
<feature type="compositionally biased region" description="Polar residues" evidence="1">
    <location>
        <begin position="205"/>
        <end position="224"/>
    </location>
</feature>
<organism evidence="3 4">
    <name type="scientific">Aspergillus oryzae</name>
    <name type="common">Yellow koji mold</name>
    <dbReference type="NCBI Taxonomy" id="5062"/>
    <lineage>
        <taxon>Eukaryota</taxon>
        <taxon>Fungi</taxon>
        <taxon>Dikarya</taxon>
        <taxon>Ascomycota</taxon>
        <taxon>Pezizomycotina</taxon>
        <taxon>Eurotiomycetes</taxon>
        <taxon>Eurotiomycetidae</taxon>
        <taxon>Eurotiales</taxon>
        <taxon>Aspergillaceae</taxon>
        <taxon>Aspergillus</taxon>
        <taxon>Aspergillus subgen. Circumdati</taxon>
    </lineage>
</organism>
<dbReference type="InterPro" id="IPR029058">
    <property type="entry name" value="AB_hydrolase_fold"/>
</dbReference>
<evidence type="ECO:0000313" key="4">
    <source>
        <dbReference type="Proteomes" id="UP000190312"/>
    </source>
</evidence>
<feature type="compositionally biased region" description="Pro residues" evidence="1">
    <location>
        <begin position="481"/>
        <end position="490"/>
    </location>
</feature>
<feature type="region of interest" description="Disordered" evidence="1">
    <location>
        <begin position="317"/>
        <end position="526"/>
    </location>
</feature>
<comment type="caution">
    <text evidence="3">The sequence shown here is derived from an EMBL/GenBank/DDBJ whole genome shotgun (WGS) entry which is preliminary data.</text>
</comment>
<evidence type="ECO:0000313" key="3">
    <source>
        <dbReference type="EMBL" id="OOO14293.1"/>
    </source>
</evidence>
<feature type="compositionally biased region" description="Basic and acidic residues" evidence="1">
    <location>
        <begin position="127"/>
        <end position="140"/>
    </location>
</feature>
<dbReference type="OrthoDB" id="446723at2759"/>
<dbReference type="eggNOG" id="ENOG502SGR2">
    <property type="taxonomic scope" value="Eukaryota"/>
</dbReference>
<feature type="compositionally biased region" description="Low complexity" evidence="1">
    <location>
        <begin position="368"/>
        <end position="387"/>
    </location>
</feature>
<dbReference type="AlphaFoldDB" id="A0A1S9DZ24"/>
<feature type="region of interest" description="Disordered" evidence="1">
    <location>
        <begin position="168"/>
        <end position="268"/>
    </location>
</feature>
<feature type="compositionally biased region" description="Basic and acidic residues" evidence="1">
    <location>
        <begin position="792"/>
        <end position="805"/>
    </location>
</feature>
<feature type="compositionally biased region" description="Basic and acidic residues" evidence="1">
    <location>
        <begin position="610"/>
        <end position="642"/>
    </location>
</feature>
<reference evidence="3 4" key="1">
    <citation type="submission" date="2016-10" db="EMBL/GenBank/DDBJ databases">
        <title>Genome sequencing of Aspergillus oryzae BCC7051.</title>
        <authorList>
            <person name="Thammarongtham C."/>
            <person name="Vorapreeda T."/>
            <person name="Nookaew I."/>
            <person name="Srisuk T."/>
            <person name="Land M."/>
            <person name="Jeennor S."/>
            <person name="Laoteng K."/>
        </authorList>
    </citation>
    <scope>NUCLEOTIDE SEQUENCE [LARGE SCALE GENOMIC DNA]</scope>
    <source>
        <strain evidence="3 4">BCC7051</strain>
    </source>
</reference>
<proteinExistence type="predicted"/>
<feature type="region of interest" description="Disordered" evidence="1">
    <location>
        <begin position="763"/>
        <end position="816"/>
    </location>
</feature>
<protein>
    <recommendedName>
        <fullName evidence="2">SWR1-complex protein 3 domain-containing protein</fullName>
    </recommendedName>
</protein>
<feature type="compositionally biased region" description="Low complexity" evidence="1">
    <location>
        <begin position="646"/>
        <end position="657"/>
    </location>
</feature>
<feature type="compositionally biased region" description="Low complexity" evidence="1">
    <location>
        <begin position="23"/>
        <end position="34"/>
    </location>
</feature>
<accession>A0A1S9DZ24</accession>
<dbReference type="GO" id="GO:0000812">
    <property type="term" value="C:Swr1 complex"/>
    <property type="evidence" value="ECO:0007669"/>
    <property type="project" value="InterPro"/>
</dbReference>
<feature type="compositionally biased region" description="Polar residues" evidence="1">
    <location>
        <begin position="449"/>
        <end position="464"/>
    </location>
</feature>
<dbReference type="Gene3D" id="3.40.50.1820">
    <property type="entry name" value="alpha/beta hydrolase"/>
    <property type="match status" value="1"/>
</dbReference>
<feature type="compositionally biased region" description="Low complexity" evidence="1">
    <location>
        <begin position="318"/>
        <end position="349"/>
    </location>
</feature>
<feature type="region of interest" description="Disordered" evidence="1">
    <location>
        <begin position="1"/>
        <end position="82"/>
    </location>
</feature>
<dbReference type="InterPro" id="IPR037651">
    <property type="entry name" value="Swc3"/>
</dbReference>
<sequence length="1237" mass="135925">MAEKRRLSARERREPASKRRASEAPSQSQSTPSSSKKRASTAVAPPTPTPPPPPPVEVVKNPLPTKIKDGEGLPTVPSPQPQALSAKEYQSYAESAVLLASLERSKKKWLSDGILVRYWTKPKKTKREQIEGKNPPKESMSKVGPCNIAVGPHLFDAMLYTVKDPNAPPPIQYTPPQRPMVHYGHPNNFQQYQPYPTPQHARQHPPQTSPAHSASPQPTYQQGNHPPPPHHARTPNQPPPQRPSQSAQRPSPSQHSQAQPPKPSPDPVIQMLATRAASDPDLKALMRVVASSKASQEQLRAFQAHIDELNAIIRAREQQQQQRQQQQQQSHPQTPNQPQTSARTPQQTSQPPPPSQKPSQPPQPPQQPSQQQNQQQKKPTTPSQQPAQPRPQEQPYPRVEVHVPKPPTSLVSTPQTPSASAPNQSETPTQKPNVMPQVKQEPGVAGAQPSPTAEPSANTKQQSPAVRPMVPPQNQSAGSRPGPPYPPYQQPPYQGHPPAIQSRPPQYGSPAPYYRPAPPPPPPRLNYKSVVFEFTSPLTPYGSSTSGHAGSGDRYLFPEYTILEWLPDGNTVLASFLLVRKVDPNTPFPIETASEVANSRTKGKSASRSKKGDKSKDKDKEKDKDKTKEGEKSEEKDKEKGESNAQPPTSQTPTTESKPPPTEGDKPAGGQVDPKDPPATTPSQPDSNKPLPKNKPEDEAKASNLKEYYQPVTFRIHSPNAKVLEPLSRVVKPPDEVRKYMNEIMDRAERAPDGFLAFQLPREEAGDEHDVDEKKKSGTPVPANRSRLSRGRAVDDESDIENREEPAEEEEEEELKDYYGPPTGLSIFKKAYWSLAAGGLVYVSIIFALTFPTVQRFALYAHKANPALWEDVNQVESFGFLKTQVQPFNLVTPDNETLYAWHLLPPHLCREHEEKLNADEPSGPASDYTKTPAYELLANDPNARVVVAFHGNAAHIGSAQRPETYRMLLGLSTPSNPIHVFAMDYRGFGISTGSPTEEGLITDGVALLNFLTSSPLNIPPSRIVITGQSLGTAVSAAVTERFAFGSPDPTAIQPAIKNPEPFAGVILIASFSNIPSLLDTYSLKGLTPPILSPLVGYPRVKNWTKSHVIDRWDTAARVARLTGVGPTAQNDSAIGYADKGLDLTIVHAYNDAEIPWYEGRRVWVAATGENDKDAPGRLVHEKKDSKSQNEVLIWENRSSKNAGVVKSVRWERVPYGGHNRVATFSVAALAVLRAFEQ</sequence>
<gene>
    <name evidence="3" type="ORF">OAory_01028880</name>
</gene>
<dbReference type="SUPFAM" id="SSF53474">
    <property type="entry name" value="alpha/beta-Hydrolases"/>
    <property type="match status" value="1"/>
</dbReference>
<feature type="compositionally biased region" description="Acidic residues" evidence="1">
    <location>
        <begin position="806"/>
        <end position="815"/>
    </location>
</feature>
<evidence type="ECO:0000256" key="1">
    <source>
        <dbReference type="SAM" id="MobiDB-lite"/>
    </source>
</evidence>
<dbReference type="EMBL" id="MKZY01000001">
    <property type="protein sequence ID" value="OOO14293.1"/>
    <property type="molecule type" value="Genomic_DNA"/>
</dbReference>
<feature type="compositionally biased region" description="Pro residues" evidence="1">
    <location>
        <begin position="513"/>
        <end position="524"/>
    </location>
</feature>
<feature type="compositionally biased region" description="Pro residues" evidence="1">
    <location>
        <begin position="168"/>
        <end position="178"/>
    </location>
</feature>
<feature type="compositionally biased region" description="Low complexity" evidence="1">
    <location>
        <begin position="243"/>
        <end position="259"/>
    </location>
</feature>
<feature type="domain" description="SWR1-complex protein 3" evidence="2">
    <location>
        <begin position="71"/>
        <end position="165"/>
    </location>
</feature>
<dbReference type="InterPro" id="IPR057558">
    <property type="entry name" value="Swc3_dom"/>
</dbReference>
<dbReference type="PANTHER" id="PTHR28108:SF1">
    <property type="entry name" value="SWR1-COMPLEX PROTEIN 3"/>
    <property type="match status" value="1"/>
</dbReference>
<feature type="region of interest" description="Disordered" evidence="1">
    <location>
        <begin position="123"/>
        <end position="145"/>
    </location>
</feature>
<name>A0A1S9DZ24_ASPOZ</name>
<dbReference type="PANTHER" id="PTHR28108">
    <property type="entry name" value="SWR1-COMPLEX PROTEIN 3"/>
    <property type="match status" value="1"/>
</dbReference>
<feature type="compositionally biased region" description="Basic and acidic residues" evidence="1">
    <location>
        <begin position="1"/>
        <end position="22"/>
    </location>
</feature>
<dbReference type="VEuPathDB" id="FungiDB:AO090023000759"/>
<dbReference type="Pfam" id="PF24707">
    <property type="entry name" value="Swc3"/>
    <property type="match status" value="1"/>
</dbReference>
<dbReference type="GO" id="GO:0140849">
    <property type="term" value="F:ATP-dependent H2AZ histone chaperone activity"/>
    <property type="evidence" value="ECO:0007669"/>
    <property type="project" value="InterPro"/>
</dbReference>